<organism evidence="2 3">
    <name type="scientific">Setaria viridis</name>
    <name type="common">Green bristlegrass</name>
    <name type="synonym">Setaria italica subsp. viridis</name>
    <dbReference type="NCBI Taxonomy" id="4556"/>
    <lineage>
        <taxon>Eukaryota</taxon>
        <taxon>Viridiplantae</taxon>
        <taxon>Streptophyta</taxon>
        <taxon>Embryophyta</taxon>
        <taxon>Tracheophyta</taxon>
        <taxon>Spermatophyta</taxon>
        <taxon>Magnoliopsida</taxon>
        <taxon>Liliopsida</taxon>
        <taxon>Poales</taxon>
        <taxon>Poaceae</taxon>
        <taxon>PACMAD clade</taxon>
        <taxon>Panicoideae</taxon>
        <taxon>Panicodae</taxon>
        <taxon>Paniceae</taxon>
        <taxon>Cenchrinae</taxon>
        <taxon>Setaria</taxon>
    </lineage>
</organism>
<dbReference type="AlphaFoldDB" id="A0A4U6W5K3"/>
<gene>
    <name evidence="2" type="ORF">SEVIR_1G075000v2</name>
</gene>
<dbReference type="InterPro" id="IPR012871">
    <property type="entry name" value="DUF1668_ORYSA"/>
</dbReference>
<evidence type="ECO:0000256" key="1">
    <source>
        <dbReference type="SAM" id="MobiDB-lite"/>
    </source>
</evidence>
<keyword evidence="3" id="KW-1185">Reference proteome</keyword>
<dbReference type="Proteomes" id="UP000298652">
    <property type="component" value="Chromosome 1"/>
</dbReference>
<reference evidence="2" key="1">
    <citation type="submission" date="2019-03" db="EMBL/GenBank/DDBJ databases">
        <title>WGS assembly of Setaria viridis.</title>
        <authorList>
            <person name="Huang P."/>
            <person name="Jenkins J."/>
            <person name="Grimwood J."/>
            <person name="Barry K."/>
            <person name="Healey A."/>
            <person name="Mamidi S."/>
            <person name="Sreedasyam A."/>
            <person name="Shu S."/>
            <person name="Feldman M."/>
            <person name="Wu J."/>
            <person name="Yu Y."/>
            <person name="Chen C."/>
            <person name="Johnson J."/>
            <person name="Rokhsar D."/>
            <person name="Baxter I."/>
            <person name="Schmutz J."/>
            <person name="Brutnell T."/>
            <person name="Kellogg E."/>
        </authorList>
    </citation>
    <scope>NUCLEOTIDE SEQUENCE [LARGE SCALE GENOMIC DNA]</scope>
</reference>
<name>A0A4U6W5K3_SETVI</name>
<evidence type="ECO:0000313" key="2">
    <source>
        <dbReference type="EMBL" id="TKW37840.1"/>
    </source>
</evidence>
<proteinExistence type="predicted"/>
<dbReference type="Pfam" id="PF07893">
    <property type="entry name" value="DUF1668"/>
    <property type="match status" value="1"/>
</dbReference>
<accession>A0A4U6W5K3</accession>
<sequence length="244" mass="26947">MASSENGDSSDAHPSPPPFWLPIAVAREPGTPPCSSLHSPARLRSPPADRIDDGRPRSLRRIDLTRHKLFNTTTPALPPPQAEATTQSSTYCLETATHAWTQVGEWTLPFVGKVEYVPELKLWFGICAGDMRLGALVDAWKEFEAPREWTELQVPQLVNLGSGRFCVARFFHAVNIMAFFGLDDSGVEEYFTVLTETDVVPCVHGGTCSDDVDGSSGKVELKMIRHNSRLHMSYCSDGTIKLVF</sequence>
<feature type="compositionally biased region" description="Basic and acidic residues" evidence="1">
    <location>
        <begin position="47"/>
        <end position="57"/>
    </location>
</feature>
<evidence type="ECO:0000313" key="3">
    <source>
        <dbReference type="Proteomes" id="UP000298652"/>
    </source>
</evidence>
<feature type="region of interest" description="Disordered" evidence="1">
    <location>
        <begin position="1"/>
        <end position="57"/>
    </location>
</feature>
<dbReference type="Gramene" id="TKW37840">
    <property type="protein sequence ID" value="TKW37840"/>
    <property type="gene ID" value="SEVIR_1G075000v2"/>
</dbReference>
<dbReference type="PANTHER" id="PTHR33085">
    <property type="entry name" value="OS12G0113100 PROTEIN-RELATED"/>
    <property type="match status" value="1"/>
</dbReference>
<dbReference type="EMBL" id="CM016552">
    <property type="protein sequence ID" value="TKW37840.1"/>
    <property type="molecule type" value="Genomic_DNA"/>
</dbReference>
<protein>
    <submittedName>
        <fullName evidence="2">Uncharacterized protein</fullName>
    </submittedName>
</protein>
<dbReference type="PANTHER" id="PTHR33085:SF40">
    <property type="entry name" value="OS06G0189600 PROTEIN"/>
    <property type="match status" value="1"/>
</dbReference>